<organism evidence="2 3">
    <name type="scientific">Moniliophthora roreri</name>
    <name type="common">Frosty pod rot fungus</name>
    <name type="synonym">Monilia roreri</name>
    <dbReference type="NCBI Taxonomy" id="221103"/>
    <lineage>
        <taxon>Eukaryota</taxon>
        <taxon>Fungi</taxon>
        <taxon>Dikarya</taxon>
        <taxon>Basidiomycota</taxon>
        <taxon>Agaricomycotina</taxon>
        <taxon>Agaricomycetes</taxon>
        <taxon>Agaricomycetidae</taxon>
        <taxon>Agaricales</taxon>
        <taxon>Marasmiineae</taxon>
        <taxon>Marasmiaceae</taxon>
        <taxon>Moniliophthora</taxon>
    </lineage>
</organism>
<feature type="compositionally biased region" description="Low complexity" evidence="1">
    <location>
        <begin position="336"/>
        <end position="346"/>
    </location>
</feature>
<dbReference type="eggNOG" id="ENOG502RBK1">
    <property type="taxonomic scope" value="Eukaryota"/>
</dbReference>
<comment type="caution">
    <text evidence="2">The sequence shown here is derived from an EMBL/GenBank/DDBJ whole genome shotgun (WGS) entry which is preliminary data.</text>
</comment>
<feature type="compositionally biased region" description="Low complexity" evidence="1">
    <location>
        <begin position="604"/>
        <end position="628"/>
    </location>
</feature>
<feature type="compositionally biased region" description="Polar residues" evidence="1">
    <location>
        <begin position="80"/>
        <end position="89"/>
    </location>
</feature>
<dbReference type="EMBL" id="LATX01002192">
    <property type="protein sequence ID" value="KTB33007.1"/>
    <property type="molecule type" value="Genomic_DNA"/>
</dbReference>
<feature type="compositionally biased region" description="Low complexity" evidence="1">
    <location>
        <begin position="676"/>
        <end position="696"/>
    </location>
</feature>
<dbReference type="Proteomes" id="UP000054988">
    <property type="component" value="Unassembled WGS sequence"/>
</dbReference>
<name>A0A0W0F9I3_MONRR</name>
<feature type="region of interest" description="Disordered" evidence="1">
    <location>
        <begin position="309"/>
        <end position="392"/>
    </location>
</feature>
<dbReference type="AlphaFoldDB" id="A0A0W0F9I3"/>
<protein>
    <submittedName>
        <fullName evidence="2">Uncharacterized protein</fullName>
    </submittedName>
</protein>
<evidence type="ECO:0000313" key="2">
    <source>
        <dbReference type="EMBL" id="KTB33007.1"/>
    </source>
</evidence>
<gene>
    <name evidence="2" type="ORF">WG66_14335</name>
</gene>
<evidence type="ECO:0000256" key="1">
    <source>
        <dbReference type="SAM" id="MobiDB-lite"/>
    </source>
</evidence>
<evidence type="ECO:0000313" key="3">
    <source>
        <dbReference type="Proteomes" id="UP000054988"/>
    </source>
</evidence>
<feature type="compositionally biased region" description="Pro residues" evidence="1">
    <location>
        <begin position="640"/>
        <end position="653"/>
    </location>
</feature>
<feature type="compositionally biased region" description="Low complexity" evidence="1">
    <location>
        <begin position="164"/>
        <end position="177"/>
    </location>
</feature>
<feature type="compositionally biased region" description="Low complexity" evidence="1">
    <location>
        <begin position="357"/>
        <end position="388"/>
    </location>
</feature>
<feature type="region of interest" description="Disordered" evidence="1">
    <location>
        <begin position="77"/>
        <end position="238"/>
    </location>
</feature>
<feature type="region of interest" description="Disordered" evidence="1">
    <location>
        <begin position="510"/>
        <end position="696"/>
    </location>
</feature>
<sequence length="728" mass="78201">MTQSFLTAPLLRSSSTFLPHPTSSSISHPLSSSPLLFHRGLQEMYSNDNSSLASVNSDELTWLDAYTQIIQDPSLLDYSAPNSPETDIPSNLLPYPSPTSDSSPTGLRAISTRRHHYQRSTKSSSAKAVAPPSNNSKRLSKSLAAKRPNHPNLRPMASPPPFSAPSLSNSTSSLTSTRSDHSTSVPSTPRPGAKRCHSPTSAPPSPRSPEWIYRRPKSPTTPPRKRPDLNRSASQSSATSISYFSEVSSGSPLLGSEFSSSSTSQDVPTLWTSILRPRKRSGSVKSVASSLNKSTDLPSLWFGADEANANSSFSGSRSKKAATASPVIRARHLPKSPSQVSFSSSSAAGGRIQRNRSSSVSSSISSASTATTSSVSQPSTPTSPSLSPMIAKKFKPNPNHTCIVEIDEPESEVDLEKLMGFPGLKRTVDVDVDNGSSSPVSAVTPLARSDSLLKLKVDTRSCTTSSNKSVKFVETPIVHYASAGYEPDFWHVPGEDSGMDSRINVDGMDTGDETEKENFGQRGKQPSASALSIPHPYAHAKGIQMDIDEEEEARDVVKQRIPTPDYRPEDRDMMCITPTPERLQERGGRSPRRLVNQSVKRKPSSSSSWRSARSPSPSRSVTPRPTISGPFVLGSLPTHPVAPPPPPPPPPPKSASHHPYGRGHGIALRSAPSLESFKSAKSSGAKSVRSLRSLRSLKSIPESVKSGISVGAREMKEWFKGRVVINAL</sequence>
<feature type="compositionally biased region" description="Low complexity" evidence="1">
    <location>
        <begin position="120"/>
        <end position="136"/>
    </location>
</feature>
<reference evidence="2 3" key="1">
    <citation type="submission" date="2015-12" db="EMBL/GenBank/DDBJ databases">
        <title>Draft genome sequence of Moniliophthora roreri, the causal agent of frosty pod rot of cacao.</title>
        <authorList>
            <person name="Aime M.C."/>
            <person name="Diaz-Valderrama J.R."/>
            <person name="Kijpornyongpan T."/>
            <person name="Phillips-Mora W."/>
        </authorList>
    </citation>
    <scope>NUCLEOTIDE SEQUENCE [LARGE SCALE GENOMIC DNA]</scope>
    <source>
        <strain evidence="2 3">MCA 2952</strain>
    </source>
</reference>
<proteinExistence type="predicted"/>
<accession>A0A0W0F9I3</accession>